<evidence type="ECO:0000256" key="3">
    <source>
        <dbReference type="ARBA" id="ARBA00022679"/>
    </source>
</evidence>
<name>A0A0M4RMW7_9MICC</name>
<dbReference type="EMBL" id="CP012677">
    <property type="protein sequence ID" value="ALE91858.1"/>
    <property type="molecule type" value="Genomic_DNA"/>
</dbReference>
<keyword evidence="7" id="KW-0812">Transmembrane</keyword>
<dbReference type="PROSITE" id="PS50011">
    <property type="entry name" value="PROTEIN_KINASE_DOM"/>
    <property type="match status" value="1"/>
</dbReference>
<dbReference type="AlphaFoldDB" id="A0A0M4RMW7"/>
<evidence type="ECO:0000256" key="2">
    <source>
        <dbReference type="ARBA" id="ARBA00022527"/>
    </source>
</evidence>
<keyword evidence="7" id="KW-1133">Transmembrane helix</keyword>
<dbReference type="InterPro" id="IPR011009">
    <property type="entry name" value="Kinase-like_dom_sf"/>
</dbReference>
<dbReference type="InterPro" id="IPR000719">
    <property type="entry name" value="Prot_kinase_dom"/>
</dbReference>
<dbReference type="GO" id="GO:0004674">
    <property type="term" value="F:protein serine/threonine kinase activity"/>
    <property type="evidence" value="ECO:0007669"/>
    <property type="project" value="UniProtKB-KW"/>
</dbReference>
<dbReference type="RefSeq" id="WP_195849427.1">
    <property type="nucleotide sequence ID" value="NZ_CP012677.1"/>
</dbReference>
<keyword evidence="4" id="KW-0547">Nucleotide-binding</keyword>
<dbReference type="PANTHER" id="PTHR43289:SF6">
    <property type="entry name" value="SERINE_THREONINE-PROTEIN KINASE NEKL-3"/>
    <property type="match status" value="1"/>
</dbReference>
<keyword evidence="10" id="KW-1185">Reference proteome</keyword>
<dbReference type="Pfam" id="PF00069">
    <property type="entry name" value="Pkinase"/>
    <property type="match status" value="1"/>
</dbReference>
<dbReference type="GO" id="GO:0005524">
    <property type="term" value="F:ATP binding"/>
    <property type="evidence" value="ECO:0007669"/>
    <property type="project" value="UniProtKB-KW"/>
</dbReference>
<reference evidence="10" key="1">
    <citation type="submission" date="2015-09" db="EMBL/GenBank/DDBJ databases">
        <title>Complete genome of Arthrobacter alpinus strain R3.8.</title>
        <authorList>
            <person name="See-Too W.S."/>
            <person name="Chan K.G."/>
        </authorList>
    </citation>
    <scope>NUCLEOTIDE SEQUENCE [LARGE SCALE GENOMIC DNA]</scope>
    <source>
        <strain evidence="10">R3.8</strain>
    </source>
</reference>
<evidence type="ECO:0000313" key="10">
    <source>
        <dbReference type="Proteomes" id="UP000062833"/>
    </source>
</evidence>
<dbReference type="SUPFAM" id="SSF56112">
    <property type="entry name" value="Protein kinase-like (PK-like)"/>
    <property type="match status" value="1"/>
</dbReference>
<evidence type="ECO:0000256" key="4">
    <source>
        <dbReference type="ARBA" id="ARBA00022741"/>
    </source>
</evidence>
<feature type="transmembrane region" description="Helical" evidence="7">
    <location>
        <begin position="334"/>
        <end position="353"/>
    </location>
</feature>
<keyword evidence="5" id="KW-0418">Kinase</keyword>
<dbReference type="KEGG" id="aaq:AOC05_05140"/>
<dbReference type="InterPro" id="IPR008266">
    <property type="entry name" value="Tyr_kinase_AS"/>
</dbReference>
<dbReference type="EC" id="2.7.11.1" evidence="1"/>
<evidence type="ECO:0000256" key="7">
    <source>
        <dbReference type="SAM" id="Phobius"/>
    </source>
</evidence>
<evidence type="ECO:0000256" key="6">
    <source>
        <dbReference type="ARBA" id="ARBA00022840"/>
    </source>
</evidence>
<evidence type="ECO:0000256" key="5">
    <source>
        <dbReference type="ARBA" id="ARBA00022777"/>
    </source>
</evidence>
<evidence type="ECO:0000313" key="9">
    <source>
        <dbReference type="EMBL" id="ALE91858.1"/>
    </source>
</evidence>
<keyword evidence="2" id="KW-0723">Serine/threonine-protein kinase</keyword>
<dbReference type="PATRIC" id="fig|656366.3.peg.1106"/>
<keyword evidence="6" id="KW-0067">ATP-binding</keyword>
<organism evidence="9 10">
    <name type="scientific">Arthrobacter alpinus</name>
    <dbReference type="NCBI Taxonomy" id="656366"/>
    <lineage>
        <taxon>Bacteria</taxon>
        <taxon>Bacillati</taxon>
        <taxon>Actinomycetota</taxon>
        <taxon>Actinomycetes</taxon>
        <taxon>Micrococcales</taxon>
        <taxon>Micrococcaceae</taxon>
        <taxon>Arthrobacter</taxon>
    </lineage>
</organism>
<dbReference type="PROSITE" id="PS00109">
    <property type="entry name" value="PROTEIN_KINASE_TYR"/>
    <property type="match status" value="1"/>
</dbReference>
<sequence length="547" mass="56391">MKANEEGTAMMPVIAGYDAVRLLGSGSQGSVWLVAEKNGGAHLAAKCFWPVAGGTGAEQVPGSRHNESEVTQEWRVLAQCDHNHLIRVHELVALAGGGEGGWALLMDYAAGGSVRDVVAARGPLTVGEAVTVLSPMGQVLSFLHGRGVIHGDLAPGNILFSAHGKPLLGDLGFARLVGQGGPSGGGTPGFRCPVEDVLTQSSDVFSLAAVGWFALTGRPPPPTRDRMPLSMYVPGVPAELTAALEAGLDERAWHRPTAAAFAQAVFRSARAEPLALAQSVHPSVLPQLLTRGVANRRRRGWAGQVLRGRRWCRRTSKPHAGGGRRRARVRGPRVSVAAGFIAVAVVVAGFGGWRLMAGNGGVETGTQGGPHGAVTASSPPAATPAPTAAALAGLGAVASMVPAGVRAEMISDDPAIALTALAWVRSYALSNVNFTLLEAVNAAGSPAALADTAIARALEKAGHSYAGLTTAVAEASVSARAPQPRGAQASSATATVSAMITTSAFAEQDARGEVVHQQTTEQRQKLDIVLIFLNGRWMIQEILPSPG</sequence>
<keyword evidence="7" id="KW-0472">Membrane</keyword>
<dbReference type="Proteomes" id="UP000062833">
    <property type="component" value="Chromosome"/>
</dbReference>
<proteinExistence type="predicted"/>
<dbReference type="Gene3D" id="1.10.510.10">
    <property type="entry name" value="Transferase(Phosphotransferase) domain 1"/>
    <property type="match status" value="1"/>
</dbReference>
<protein>
    <recommendedName>
        <fullName evidence="1">non-specific serine/threonine protein kinase</fullName>
        <ecNumber evidence="1">2.7.11.1</ecNumber>
    </recommendedName>
</protein>
<accession>A0A0M4RMW7</accession>
<evidence type="ECO:0000256" key="1">
    <source>
        <dbReference type="ARBA" id="ARBA00012513"/>
    </source>
</evidence>
<gene>
    <name evidence="9" type="ORF">AOC05_05140</name>
</gene>
<feature type="domain" description="Protein kinase" evidence="8">
    <location>
        <begin position="17"/>
        <end position="284"/>
    </location>
</feature>
<dbReference type="PANTHER" id="PTHR43289">
    <property type="entry name" value="MITOGEN-ACTIVATED PROTEIN KINASE KINASE KINASE 20-RELATED"/>
    <property type="match status" value="1"/>
</dbReference>
<keyword evidence="3" id="KW-0808">Transferase</keyword>
<evidence type="ECO:0000259" key="8">
    <source>
        <dbReference type="PROSITE" id="PS50011"/>
    </source>
</evidence>